<dbReference type="Pfam" id="PF07727">
    <property type="entry name" value="RVT_2"/>
    <property type="match status" value="1"/>
</dbReference>
<dbReference type="InterPro" id="IPR013103">
    <property type="entry name" value="RVT_2"/>
</dbReference>
<dbReference type="CDD" id="cd09272">
    <property type="entry name" value="RNase_HI_RT_Ty1"/>
    <property type="match status" value="1"/>
</dbReference>
<reference evidence="2" key="1">
    <citation type="journal article" date="2019" name="Sci. Rep.">
        <title>Draft genome of Tanacetum cinerariifolium, the natural source of mosquito coil.</title>
        <authorList>
            <person name="Yamashiro T."/>
            <person name="Shiraishi A."/>
            <person name="Satake H."/>
            <person name="Nakayama K."/>
        </authorList>
    </citation>
    <scope>NUCLEOTIDE SEQUENCE</scope>
</reference>
<dbReference type="PANTHER" id="PTHR11439:SF440">
    <property type="entry name" value="INTEGRASE CATALYTIC DOMAIN-CONTAINING PROTEIN"/>
    <property type="match status" value="1"/>
</dbReference>
<sequence>MDAIYDENRFFLVLKPSLRIPSRTKDIGGSVVPKEVTKEVVTYEPEPETRKGKRNKTPKNFRLEFQLYLIKGTMDEVSDQHSYWFNVKDDPKTFDEAMKSHDVAFWKEVINDEIDSIMGNNTWVLAYLSSGCKPLWLDYFDTHALVARISTIRLLIALASIYSLIIHQMDVKTTFMNGELDEEVYMNQAQEFIILGNENKVDMTKEFLSSRFSMKDMWEADVIFCIRIKYETSTPMDTSEKPIPNNGHVVSQLKYYRVIGYLIYVMTYTSPDIAFAVGKLSRYTSNPGTQHWQAIQRATSSWVFHLGGGAISKAFKKQTCITSLIMEFEFVALTAAGKEVEWLRNLILEISLWSKPIAPISILCDSAATLAKAHSQIYNGKSRHLGVRHSIIHELIMNG</sequence>
<protein>
    <recommendedName>
        <fullName evidence="1">Reverse transcriptase Ty1/copia-type domain-containing protein</fullName>
    </recommendedName>
</protein>
<dbReference type="AlphaFoldDB" id="A0A6L2NPF7"/>
<accession>A0A6L2NPF7</accession>
<organism evidence="2">
    <name type="scientific">Tanacetum cinerariifolium</name>
    <name type="common">Dalmatian daisy</name>
    <name type="synonym">Chrysanthemum cinerariifolium</name>
    <dbReference type="NCBI Taxonomy" id="118510"/>
    <lineage>
        <taxon>Eukaryota</taxon>
        <taxon>Viridiplantae</taxon>
        <taxon>Streptophyta</taxon>
        <taxon>Embryophyta</taxon>
        <taxon>Tracheophyta</taxon>
        <taxon>Spermatophyta</taxon>
        <taxon>Magnoliopsida</taxon>
        <taxon>eudicotyledons</taxon>
        <taxon>Gunneridae</taxon>
        <taxon>Pentapetalae</taxon>
        <taxon>asterids</taxon>
        <taxon>campanulids</taxon>
        <taxon>Asterales</taxon>
        <taxon>Asteraceae</taxon>
        <taxon>Asteroideae</taxon>
        <taxon>Anthemideae</taxon>
        <taxon>Anthemidinae</taxon>
        <taxon>Tanacetum</taxon>
    </lineage>
</organism>
<feature type="domain" description="Reverse transcriptase Ty1/copia-type" evidence="1">
    <location>
        <begin position="138"/>
        <end position="201"/>
    </location>
</feature>
<comment type="caution">
    <text evidence="2">The sequence shown here is derived from an EMBL/GenBank/DDBJ whole genome shotgun (WGS) entry which is preliminary data.</text>
</comment>
<dbReference type="EMBL" id="BKCJ010009707">
    <property type="protein sequence ID" value="GEU88241.1"/>
    <property type="molecule type" value="Genomic_DNA"/>
</dbReference>
<evidence type="ECO:0000259" key="1">
    <source>
        <dbReference type="Pfam" id="PF07727"/>
    </source>
</evidence>
<dbReference type="PANTHER" id="PTHR11439">
    <property type="entry name" value="GAG-POL-RELATED RETROTRANSPOSON"/>
    <property type="match status" value="1"/>
</dbReference>
<gene>
    <name evidence="2" type="ORF">Tci_060219</name>
</gene>
<evidence type="ECO:0000313" key="2">
    <source>
        <dbReference type="EMBL" id="GEU88241.1"/>
    </source>
</evidence>
<name>A0A6L2NPF7_TANCI</name>
<proteinExistence type="predicted"/>